<dbReference type="PANTHER" id="PTHR41709:SF2">
    <property type="entry name" value="CIRCADIAN CLOCK PROTEIN KAIB2"/>
    <property type="match status" value="1"/>
</dbReference>
<feature type="domain" description="KaiB" evidence="2">
    <location>
        <begin position="18"/>
        <end position="99"/>
    </location>
</feature>
<reference evidence="3" key="1">
    <citation type="submission" date="2022-03" db="EMBL/GenBank/DDBJ databases">
        <authorList>
            <person name="Santos J.D.N."/>
            <person name="Kallscheuer N."/>
            <person name="Jogler C."/>
            <person name="Lage O.M."/>
        </authorList>
    </citation>
    <scope>NUCLEOTIDE SEQUENCE</scope>
    <source>
        <strain evidence="3">M600PL45_2</strain>
    </source>
</reference>
<reference evidence="3" key="2">
    <citation type="journal article" date="2023" name="Int. J. Syst. Evol. Microbiol.">
        <title>Streptomyces marispadix sp. nov., isolated from marine beach sediment of the Northern Coast of Portugal.</title>
        <authorList>
            <person name="dos Santos J.D.N."/>
            <person name="Vitorino I.R."/>
            <person name="Kallscheuer N."/>
            <person name="Srivastava A."/>
            <person name="Krautwurst S."/>
            <person name="Marz M."/>
            <person name="Jogler C."/>
            <person name="Lobo Da Cunha A."/>
            <person name="Catita J."/>
            <person name="Goncalves H."/>
            <person name="Gonzalez I."/>
            <person name="Reyes F."/>
            <person name="Lage O.M."/>
        </authorList>
    </citation>
    <scope>NUCLEOTIDE SEQUENCE</scope>
    <source>
        <strain evidence="3">M600PL45_2</strain>
    </source>
</reference>
<dbReference type="PANTHER" id="PTHR41709">
    <property type="entry name" value="KAIB-LIKE PROTEIN 1"/>
    <property type="match status" value="1"/>
</dbReference>
<feature type="compositionally biased region" description="Basic and acidic residues" evidence="1">
    <location>
        <begin position="101"/>
        <end position="115"/>
    </location>
</feature>
<proteinExistence type="predicted"/>
<gene>
    <name evidence="3" type="ORF">MMA15_22915</name>
</gene>
<dbReference type="InterPro" id="IPR011649">
    <property type="entry name" value="KaiB_domain"/>
</dbReference>
<accession>A0ABS9T3P2</accession>
<organism evidence="3 4">
    <name type="scientific">Streptomyces marispadix</name>
    <dbReference type="NCBI Taxonomy" id="2922868"/>
    <lineage>
        <taxon>Bacteria</taxon>
        <taxon>Bacillati</taxon>
        <taxon>Actinomycetota</taxon>
        <taxon>Actinomycetes</taxon>
        <taxon>Kitasatosporales</taxon>
        <taxon>Streptomycetaceae</taxon>
        <taxon>Streptomyces</taxon>
    </lineage>
</organism>
<dbReference type="InterPro" id="IPR036249">
    <property type="entry name" value="Thioredoxin-like_sf"/>
</dbReference>
<feature type="region of interest" description="Disordered" evidence="1">
    <location>
        <begin position="94"/>
        <end position="115"/>
    </location>
</feature>
<dbReference type="Pfam" id="PF07689">
    <property type="entry name" value="KaiB"/>
    <property type="match status" value="1"/>
</dbReference>
<comment type="caution">
    <text evidence="3">The sequence shown here is derived from an EMBL/GenBank/DDBJ whole genome shotgun (WGS) entry which is preliminary data.</text>
</comment>
<dbReference type="Proteomes" id="UP001166784">
    <property type="component" value="Unassembled WGS sequence"/>
</dbReference>
<evidence type="ECO:0000259" key="2">
    <source>
        <dbReference type="SMART" id="SM01248"/>
    </source>
</evidence>
<dbReference type="SUPFAM" id="SSF52833">
    <property type="entry name" value="Thioredoxin-like"/>
    <property type="match status" value="1"/>
</dbReference>
<dbReference type="EMBL" id="JAKWJU010000002">
    <property type="protein sequence ID" value="MCH6163137.1"/>
    <property type="molecule type" value="Genomic_DNA"/>
</dbReference>
<dbReference type="InterPro" id="IPR039022">
    <property type="entry name" value="KaiB-like"/>
</dbReference>
<dbReference type="Gene3D" id="3.40.30.10">
    <property type="entry name" value="Glutaredoxin"/>
    <property type="match status" value="1"/>
</dbReference>
<name>A0ABS9T3P2_9ACTN</name>
<protein>
    <recommendedName>
        <fullName evidence="2">KaiB domain-containing protein</fullName>
    </recommendedName>
</protein>
<keyword evidence="4" id="KW-1185">Reference proteome</keyword>
<evidence type="ECO:0000313" key="3">
    <source>
        <dbReference type="EMBL" id="MCH6163137.1"/>
    </source>
</evidence>
<dbReference type="SMART" id="SM01248">
    <property type="entry name" value="KaiB"/>
    <property type="match status" value="1"/>
</dbReference>
<evidence type="ECO:0000313" key="4">
    <source>
        <dbReference type="Proteomes" id="UP001166784"/>
    </source>
</evidence>
<evidence type="ECO:0000256" key="1">
    <source>
        <dbReference type="SAM" id="MobiDB-lite"/>
    </source>
</evidence>
<dbReference type="RefSeq" id="WP_241061983.1">
    <property type="nucleotide sequence ID" value="NZ_JAKWJU010000002.1"/>
</dbReference>
<sequence length="115" mass="12146">MFRAIGEVGQVTAGYAFCLYVAGQSERSSAAESNLRALAGARLPDGYEVEVVDVVARPGLAEEQRILATPTVVRLLPLPQVRVIGDLSDPPRVASALGLPDEPKDARMGKEAGDD</sequence>